<keyword evidence="16" id="KW-0496">Mitochondrion</keyword>
<feature type="binding site" description="axial binding residue" evidence="25">
    <location>
        <position position="455"/>
    </location>
    <ligand>
        <name>heme</name>
        <dbReference type="ChEBI" id="CHEBI:30413"/>
    </ligand>
    <ligandPart>
        <name>Fe</name>
        <dbReference type="ChEBI" id="CHEBI:18248"/>
    </ligandPart>
</feature>
<dbReference type="GO" id="GO:0071375">
    <property type="term" value="P:cellular response to peptide hormone stimulus"/>
    <property type="evidence" value="ECO:0007669"/>
    <property type="project" value="TreeGrafter"/>
</dbReference>
<dbReference type="RefSeq" id="XP_019629842.1">
    <property type="nucleotide sequence ID" value="XM_019774283.1"/>
</dbReference>
<reference evidence="28" key="1">
    <citation type="submission" date="2025-08" db="UniProtKB">
        <authorList>
            <consortium name="RefSeq"/>
        </authorList>
    </citation>
    <scope>IDENTIFICATION</scope>
    <source>
        <tissue evidence="28">Gonad</tissue>
    </source>
</reference>
<dbReference type="OrthoDB" id="3945418at2759"/>
<evidence type="ECO:0000256" key="11">
    <source>
        <dbReference type="ARBA" id="ARBA00022946"/>
    </source>
</evidence>
<evidence type="ECO:0000256" key="13">
    <source>
        <dbReference type="ARBA" id="ARBA00023004"/>
    </source>
</evidence>
<evidence type="ECO:0000256" key="25">
    <source>
        <dbReference type="PIRSR" id="PIRSR602401-1"/>
    </source>
</evidence>
<keyword evidence="27" id="KW-1185">Reference proteome</keyword>
<keyword evidence="13 25" id="KW-0408">Iron</keyword>
<evidence type="ECO:0000256" key="15">
    <source>
        <dbReference type="ARBA" id="ARBA00023098"/>
    </source>
</evidence>
<keyword evidence="19" id="KW-0753">Steroid metabolism</keyword>
<dbReference type="GeneID" id="109474064"/>
<keyword evidence="9 25" id="KW-0479">Metal-binding</keyword>
<keyword evidence="15" id="KW-0443">Lipid metabolism</keyword>
<dbReference type="GO" id="GO:0020037">
    <property type="term" value="F:heme binding"/>
    <property type="evidence" value="ECO:0007669"/>
    <property type="project" value="InterPro"/>
</dbReference>
<keyword evidence="12 26" id="KW-0560">Oxidoreductase</keyword>
<evidence type="ECO:0000256" key="7">
    <source>
        <dbReference type="ARBA" id="ARBA00022548"/>
    </source>
</evidence>
<keyword evidence="20" id="KW-0755">Steroidogenesis</keyword>
<dbReference type="InterPro" id="IPR036396">
    <property type="entry name" value="Cyt_P450_sf"/>
</dbReference>
<evidence type="ECO:0000313" key="28">
    <source>
        <dbReference type="RefSeq" id="XP_019629842.1"/>
    </source>
</evidence>
<keyword evidence="11" id="KW-0809">Transit peptide</keyword>
<dbReference type="PROSITE" id="PS00086">
    <property type="entry name" value="CYTOCHROME_P450"/>
    <property type="match status" value="1"/>
</dbReference>
<keyword evidence="18" id="KW-1207">Sterol metabolism</keyword>
<evidence type="ECO:0000256" key="4">
    <source>
        <dbReference type="ARBA" id="ARBA00010617"/>
    </source>
</evidence>
<keyword evidence="17" id="KW-0472">Membrane</keyword>
<protein>
    <recommendedName>
        <fullName evidence="6">Cholesterol side-chain cleavage enzyme, mitochondrial</fullName>
        <ecNumber evidence="5">1.14.15.6</ecNumber>
    </recommendedName>
    <alternativeName>
        <fullName evidence="21">CYPXIA1</fullName>
    </alternativeName>
    <alternativeName>
        <fullName evidence="23">Cholesterol desmolase</fullName>
    </alternativeName>
    <alternativeName>
        <fullName evidence="22">Cytochrome P450 11A1</fullName>
    </alternativeName>
    <alternativeName>
        <fullName evidence="24">Cytochrome P450(scc)</fullName>
    </alternativeName>
</protein>
<evidence type="ECO:0000256" key="6">
    <source>
        <dbReference type="ARBA" id="ARBA00019844"/>
    </source>
</evidence>
<dbReference type="InterPro" id="IPR001128">
    <property type="entry name" value="Cyt_P450"/>
</dbReference>
<proteinExistence type="inferred from homology"/>
<evidence type="ECO:0000256" key="2">
    <source>
        <dbReference type="ARBA" id="ARBA00004637"/>
    </source>
</evidence>
<evidence type="ECO:0000256" key="19">
    <source>
        <dbReference type="ARBA" id="ARBA00023221"/>
    </source>
</evidence>
<comment type="cofactor">
    <cofactor evidence="1 25">
        <name>heme</name>
        <dbReference type="ChEBI" id="CHEBI:30413"/>
    </cofactor>
</comment>
<comment type="similarity">
    <text evidence="4 26">Belongs to the cytochrome P450 family.</text>
</comment>
<dbReference type="GO" id="GO:0005506">
    <property type="term" value="F:iron ion binding"/>
    <property type="evidence" value="ECO:0007669"/>
    <property type="project" value="InterPro"/>
</dbReference>
<evidence type="ECO:0000256" key="5">
    <source>
        <dbReference type="ARBA" id="ARBA00012764"/>
    </source>
</evidence>
<dbReference type="SUPFAM" id="SSF48264">
    <property type="entry name" value="Cytochrome P450"/>
    <property type="match status" value="1"/>
</dbReference>
<dbReference type="Pfam" id="PF00067">
    <property type="entry name" value="p450"/>
    <property type="match status" value="1"/>
</dbReference>
<dbReference type="PRINTS" id="PR00463">
    <property type="entry name" value="EP450I"/>
</dbReference>
<evidence type="ECO:0000256" key="24">
    <source>
        <dbReference type="ARBA" id="ARBA00033394"/>
    </source>
</evidence>
<evidence type="ECO:0000256" key="12">
    <source>
        <dbReference type="ARBA" id="ARBA00023002"/>
    </source>
</evidence>
<evidence type="ECO:0000256" key="23">
    <source>
        <dbReference type="ARBA" id="ARBA00033274"/>
    </source>
</evidence>
<evidence type="ECO:0000256" key="14">
    <source>
        <dbReference type="ARBA" id="ARBA00023033"/>
    </source>
</evidence>
<gene>
    <name evidence="28" type="primary">LOC109474064</name>
</gene>
<dbReference type="EC" id="1.14.15.6" evidence="5"/>
<evidence type="ECO:0000256" key="8">
    <source>
        <dbReference type="ARBA" id="ARBA00022617"/>
    </source>
</evidence>
<evidence type="ECO:0000256" key="3">
    <source>
        <dbReference type="ARBA" id="ARBA00005108"/>
    </source>
</evidence>
<dbReference type="GO" id="GO:0006704">
    <property type="term" value="P:glucocorticoid biosynthetic process"/>
    <property type="evidence" value="ECO:0007669"/>
    <property type="project" value="TreeGrafter"/>
</dbReference>
<dbReference type="InterPro" id="IPR017972">
    <property type="entry name" value="Cyt_P450_CS"/>
</dbReference>
<evidence type="ECO:0000256" key="18">
    <source>
        <dbReference type="ARBA" id="ARBA00023166"/>
    </source>
</evidence>
<keyword evidence="14 26" id="KW-0503">Monooxygenase</keyword>
<evidence type="ECO:0000256" key="22">
    <source>
        <dbReference type="ARBA" id="ARBA00032666"/>
    </source>
</evidence>
<dbReference type="Gene3D" id="1.10.630.10">
    <property type="entry name" value="Cytochrome P450"/>
    <property type="match status" value="1"/>
</dbReference>
<dbReference type="Proteomes" id="UP000515135">
    <property type="component" value="Unplaced"/>
</dbReference>
<dbReference type="FunFam" id="1.10.630.10:FF:000006">
    <property type="entry name" value="Cytochrome P450 302a1, mitochondrial"/>
    <property type="match status" value="1"/>
</dbReference>
<dbReference type="PANTHER" id="PTHR24279">
    <property type="entry name" value="CYTOCHROME P450"/>
    <property type="match status" value="1"/>
</dbReference>
<organism evidence="27 28">
    <name type="scientific">Branchiostoma belcheri</name>
    <name type="common">Amphioxus</name>
    <dbReference type="NCBI Taxonomy" id="7741"/>
    <lineage>
        <taxon>Eukaryota</taxon>
        <taxon>Metazoa</taxon>
        <taxon>Chordata</taxon>
        <taxon>Cephalochordata</taxon>
        <taxon>Leptocardii</taxon>
        <taxon>Amphioxiformes</taxon>
        <taxon>Branchiostomatidae</taxon>
        <taxon>Branchiostoma</taxon>
    </lineage>
</organism>
<evidence type="ECO:0000313" key="27">
    <source>
        <dbReference type="Proteomes" id="UP000515135"/>
    </source>
</evidence>
<comment type="pathway">
    <text evidence="3">Lipid metabolism; C21-steroid hormone metabolism.</text>
</comment>
<comment type="subcellular location">
    <subcellularLocation>
        <location evidence="2">Mitochondrion inner membrane</location>
        <topology evidence="2">Peripheral membrane protein</topology>
    </subcellularLocation>
</comment>
<evidence type="ECO:0000256" key="1">
    <source>
        <dbReference type="ARBA" id="ARBA00001971"/>
    </source>
</evidence>
<keyword evidence="7" id="KW-0153">Cholesterol metabolism</keyword>
<evidence type="ECO:0000256" key="17">
    <source>
        <dbReference type="ARBA" id="ARBA00023136"/>
    </source>
</evidence>
<dbReference type="InterPro" id="IPR002401">
    <property type="entry name" value="Cyt_P450_E_grp-I"/>
</dbReference>
<dbReference type="InterPro" id="IPR050479">
    <property type="entry name" value="CYP11_CYP27_families"/>
</dbReference>
<evidence type="ECO:0000256" key="9">
    <source>
        <dbReference type="ARBA" id="ARBA00022723"/>
    </source>
</evidence>
<accession>A0A6P4ZFH1</accession>
<dbReference type="GO" id="GO:0005743">
    <property type="term" value="C:mitochondrial inner membrane"/>
    <property type="evidence" value="ECO:0007669"/>
    <property type="project" value="UniProtKB-SubCell"/>
</dbReference>
<keyword evidence="10" id="KW-0999">Mitochondrion inner membrane</keyword>
<sequence length="509" mass="58258">MARQLLSKPAVCSLALSNSRALASVAPAQTATVHQNKDKSLKDMPGTTSKLAQLWWGYKNRSRMHEAQMELEMKYGQMWRSSFGFNDNVNVAHVSLAEQLLRQEGKYPKRMEVNNGMQLYRDLRGYSYGLINHTGPEWRHLRTAVSKRIMRPKEVPRYGDSMNEVVTDMIARFKYLRDSSGEGKTVPDLTNELYKWAMESIATVLFDTRLGCLEREVPEKTQQFIDSIATMFKTAFLISALKPWMLTYFKPRVWQRHVEAWDTIFGVAHENIDRKVLDINARLSRGEELDGSFLTYMLTGTDVTKKDLYATVTELLLAGVDTTSNTMVWTLYELARHPELQDRLHREVTGVVSAGQTPTVEDVKNMPLLKNVIKEILRVYPVLPANGRVLDKDIVLGGYNIPKGTQFAILHYNMTRDPEAFEDPERFNPDRWTRMGTEKVNTFSSVPFGFGPRQCAGRRLAEMEMYLVLARLVQTFEVRQLTPGETVRPVTRALLVPGDPVHLEFMDRP</sequence>
<dbReference type="GO" id="GO:0008203">
    <property type="term" value="P:cholesterol metabolic process"/>
    <property type="evidence" value="ECO:0007669"/>
    <property type="project" value="UniProtKB-KW"/>
</dbReference>
<evidence type="ECO:0000256" key="26">
    <source>
        <dbReference type="RuleBase" id="RU000461"/>
    </source>
</evidence>
<dbReference type="PANTHER" id="PTHR24279:SF3">
    <property type="entry name" value="CHOLESTEROL SIDE-CHAIN CLEAVAGE ENZYME, MITOCHONDRIAL"/>
    <property type="match status" value="1"/>
</dbReference>
<dbReference type="GO" id="GO:0006700">
    <property type="term" value="P:C21-steroid hormone biosynthetic process"/>
    <property type="evidence" value="ECO:0007669"/>
    <property type="project" value="TreeGrafter"/>
</dbReference>
<evidence type="ECO:0000256" key="21">
    <source>
        <dbReference type="ARBA" id="ARBA00030343"/>
    </source>
</evidence>
<evidence type="ECO:0000256" key="16">
    <source>
        <dbReference type="ARBA" id="ARBA00023128"/>
    </source>
</evidence>
<dbReference type="PRINTS" id="PR00385">
    <property type="entry name" value="P450"/>
</dbReference>
<dbReference type="GO" id="GO:0034650">
    <property type="term" value="P:cortisol metabolic process"/>
    <property type="evidence" value="ECO:0007669"/>
    <property type="project" value="TreeGrafter"/>
</dbReference>
<dbReference type="GO" id="GO:0008386">
    <property type="term" value="F:cholesterol monooxygenase (side-chain-cleaving) activity"/>
    <property type="evidence" value="ECO:0007669"/>
    <property type="project" value="UniProtKB-EC"/>
</dbReference>
<evidence type="ECO:0000256" key="10">
    <source>
        <dbReference type="ARBA" id="ARBA00022792"/>
    </source>
</evidence>
<name>A0A6P4ZFH1_BRABE</name>
<dbReference type="GO" id="GO:0042359">
    <property type="term" value="P:vitamin D metabolic process"/>
    <property type="evidence" value="ECO:0007669"/>
    <property type="project" value="UniProtKB-ARBA"/>
</dbReference>
<dbReference type="KEGG" id="bbel:109474064"/>
<evidence type="ECO:0000256" key="20">
    <source>
        <dbReference type="ARBA" id="ARBA00023250"/>
    </source>
</evidence>
<keyword evidence="8 25" id="KW-0349">Heme</keyword>
<dbReference type="AlphaFoldDB" id="A0A6P4ZFH1"/>